<reference evidence="3 4" key="1">
    <citation type="submission" date="2018-01" db="EMBL/GenBank/DDBJ databases">
        <title>Draft genome of the type strain Pseudomonas oceani DSM 100277 isolated from the deep water in Okinawa trough, northwestern Pacific Ocean.</title>
        <authorList>
            <person name="Gomila M."/>
            <person name="Mulet M."/>
            <person name="Garcia-Valdes E."/>
            <person name="Lalucat J."/>
        </authorList>
    </citation>
    <scope>NUCLEOTIDE SEQUENCE [LARGE SCALE GENOMIC DNA]</scope>
    <source>
        <strain evidence="3 4">DSM 100277</strain>
    </source>
</reference>
<feature type="compositionally biased region" description="Basic and acidic residues" evidence="1">
    <location>
        <begin position="92"/>
        <end position="105"/>
    </location>
</feature>
<evidence type="ECO:0000313" key="4">
    <source>
        <dbReference type="Proteomes" id="UP000243451"/>
    </source>
</evidence>
<organism evidence="3 4">
    <name type="scientific">Halopseudomonas oceani</name>
    <dbReference type="NCBI Taxonomy" id="1708783"/>
    <lineage>
        <taxon>Bacteria</taxon>
        <taxon>Pseudomonadati</taxon>
        <taxon>Pseudomonadota</taxon>
        <taxon>Gammaproteobacteria</taxon>
        <taxon>Pseudomonadales</taxon>
        <taxon>Pseudomonadaceae</taxon>
        <taxon>Halopseudomonas</taxon>
    </lineage>
</organism>
<dbReference type="InterPro" id="IPR049191">
    <property type="entry name" value="SutA_RBD"/>
</dbReference>
<evidence type="ECO:0000256" key="1">
    <source>
        <dbReference type="SAM" id="MobiDB-lite"/>
    </source>
</evidence>
<dbReference type="RefSeq" id="WP_104739702.1">
    <property type="nucleotide sequence ID" value="NZ_BMHR01000022.1"/>
</dbReference>
<feature type="region of interest" description="Disordered" evidence="1">
    <location>
        <begin position="1"/>
        <end position="60"/>
    </location>
</feature>
<dbReference type="EMBL" id="PPSK01000025">
    <property type="protein sequence ID" value="POB01039.1"/>
    <property type="molecule type" value="Genomic_DNA"/>
</dbReference>
<evidence type="ECO:0000259" key="2">
    <source>
        <dbReference type="Pfam" id="PF20661"/>
    </source>
</evidence>
<feature type="compositionally biased region" description="Acidic residues" evidence="1">
    <location>
        <begin position="1"/>
        <end position="31"/>
    </location>
</feature>
<sequence>MSDDLDDDLDGMDDSEVDDQDDVVGDSDDGDDGKPVSTGKSRKKAAATAEDLEGASIEAKEREREMLARQIEEFMARGGKVQQIDDNVVSDPPRKPESKYGSRPI</sequence>
<feature type="region of interest" description="Disordered" evidence="1">
    <location>
        <begin position="78"/>
        <end position="105"/>
    </location>
</feature>
<proteinExistence type="predicted"/>
<feature type="domain" description="Transcriptional regulator SutA RNAP-binding" evidence="2">
    <location>
        <begin position="59"/>
        <end position="92"/>
    </location>
</feature>
<protein>
    <recommendedName>
        <fullName evidence="2">Transcriptional regulator SutA RNAP-binding domain-containing protein</fullName>
    </recommendedName>
</protein>
<keyword evidence="4" id="KW-1185">Reference proteome</keyword>
<gene>
    <name evidence="3" type="ORF">C1949_17445</name>
</gene>
<evidence type="ECO:0000313" key="3">
    <source>
        <dbReference type="EMBL" id="POB01039.1"/>
    </source>
</evidence>
<dbReference type="AlphaFoldDB" id="A0A2P4EQY3"/>
<name>A0A2P4EQY3_9GAMM</name>
<dbReference type="Pfam" id="PF20661">
    <property type="entry name" value="SutA-RBD"/>
    <property type="match status" value="1"/>
</dbReference>
<dbReference type="Proteomes" id="UP000243451">
    <property type="component" value="Unassembled WGS sequence"/>
</dbReference>
<dbReference type="OrthoDB" id="5741083at2"/>
<comment type="caution">
    <text evidence="3">The sequence shown here is derived from an EMBL/GenBank/DDBJ whole genome shotgun (WGS) entry which is preliminary data.</text>
</comment>
<accession>A0A2P4EQY3</accession>